<dbReference type="Pfam" id="PF09783">
    <property type="entry name" value="Vac_ImportDeg"/>
    <property type="match status" value="1"/>
</dbReference>
<proteinExistence type="inferred from homology"/>
<evidence type="ECO:0000256" key="3">
    <source>
        <dbReference type="ARBA" id="ARBA00023242"/>
    </source>
</evidence>
<feature type="region of interest" description="Disordered" evidence="4">
    <location>
        <begin position="172"/>
        <end position="301"/>
    </location>
</feature>
<sequence>MSSENKVNTEPFYLRYYSGHQGRFGHEFLEFDFRVLGDGRSASTRYANNSNYRNDSLIRKEMCVSHAVVNEIRRIVKDSEILKEDDTKWPQKNKDGRQELEIRLGNEHISFETAKIGSLQDVQESSDPEGLRVFYYLVQDLKALVFSLINLHFKVPKPLHMQARLPFPGHAYRRHSGHGHAACRRAREPAGRPLNLSPEELRIHSSRIVDIAPSSNNAIEDHVPTDVRAQQPTPPPTDDPSSPARTPSPSDSHSKPTDASVEVPTRDIPTPMSAPDDGTDDQRVAHPSPLSATAPLSTSWPQQRHAAVAPYIGPRFLPNSSSSLLRPGSRFKGNQTSDRQQYEVEVEIKYVDMRESFLCGYLRIKGLTEDHPSLTTYFEGEVIGSKYTFITQHPEWGSNEKVDRQHWGRFSAYKPLSKYSSRPELVTKDWMQKEHLFMRWKEYFLVPDHRVRTINGASFEGFYYICFNQVSGSIEGIYFHAKSEKFQKLQLEHIEDHGCQGAIEFR</sequence>
<dbReference type="PANTHER" id="PTHR12638:SF0">
    <property type="entry name" value="MAGO HOMOLOG, EXON JUNCTION COMPLEX SUBUNIT-RELATED"/>
    <property type="match status" value="1"/>
</dbReference>
<dbReference type="Proteomes" id="UP001280581">
    <property type="component" value="Unassembled WGS sequence"/>
</dbReference>
<dbReference type="PANTHER" id="PTHR12638">
    <property type="entry name" value="PROTEIN MAGO NASHI HOMOLOG"/>
    <property type="match status" value="1"/>
</dbReference>
<name>A0AAN6RH68_9PLEO</name>
<dbReference type="Pfam" id="PF02792">
    <property type="entry name" value="Mago_nashi"/>
    <property type="match status" value="1"/>
</dbReference>
<evidence type="ECO:0000256" key="2">
    <source>
        <dbReference type="ARBA" id="ARBA00009270"/>
    </source>
</evidence>
<feature type="compositionally biased region" description="Low complexity" evidence="4">
    <location>
        <begin position="239"/>
        <end position="251"/>
    </location>
</feature>
<organism evidence="5 6">
    <name type="scientific">Pseudopithomyces chartarum</name>
    <dbReference type="NCBI Taxonomy" id="1892770"/>
    <lineage>
        <taxon>Eukaryota</taxon>
        <taxon>Fungi</taxon>
        <taxon>Dikarya</taxon>
        <taxon>Ascomycota</taxon>
        <taxon>Pezizomycotina</taxon>
        <taxon>Dothideomycetes</taxon>
        <taxon>Pleosporomycetidae</taxon>
        <taxon>Pleosporales</taxon>
        <taxon>Massarineae</taxon>
        <taxon>Didymosphaeriaceae</taxon>
        <taxon>Pseudopithomyces</taxon>
    </lineage>
</organism>
<reference evidence="5 6" key="1">
    <citation type="submission" date="2021-02" db="EMBL/GenBank/DDBJ databases">
        <title>Genome assembly of Pseudopithomyces chartarum.</title>
        <authorList>
            <person name="Jauregui R."/>
            <person name="Singh J."/>
            <person name="Voisey C."/>
        </authorList>
    </citation>
    <scope>NUCLEOTIDE SEQUENCE [LARGE SCALE GENOMIC DNA]</scope>
    <source>
        <strain evidence="5 6">AGR01</strain>
    </source>
</reference>
<dbReference type="EMBL" id="WVTA01000010">
    <property type="protein sequence ID" value="KAK3203963.1"/>
    <property type="molecule type" value="Genomic_DNA"/>
</dbReference>
<evidence type="ECO:0000313" key="6">
    <source>
        <dbReference type="Proteomes" id="UP001280581"/>
    </source>
</evidence>
<gene>
    <name evidence="5" type="ORF">GRF29_106g1195490</name>
</gene>
<dbReference type="SUPFAM" id="SSF89817">
    <property type="entry name" value="Mago nashi protein"/>
    <property type="match status" value="1"/>
</dbReference>
<dbReference type="Gene3D" id="3.30.1560.10">
    <property type="entry name" value="Mago nashi"/>
    <property type="match status" value="1"/>
</dbReference>
<dbReference type="FunFam" id="3.30.1560.10:FF:000001">
    <property type="entry name" value="Protein mago nashi homolog"/>
    <property type="match status" value="1"/>
</dbReference>
<dbReference type="GO" id="GO:0035145">
    <property type="term" value="C:exon-exon junction complex"/>
    <property type="evidence" value="ECO:0007669"/>
    <property type="project" value="InterPro"/>
</dbReference>
<protein>
    <submittedName>
        <fullName evidence="5">Uncharacterized protein</fullName>
    </submittedName>
</protein>
<evidence type="ECO:0000313" key="5">
    <source>
        <dbReference type="EMBL" id="KAK3203963.1"/>
    </source>
</evidence>
<comment type="caution">
    <text evidence="5">The sequence shown here is derived from an EMBL/GenBank/DDBJ whole genome shotgun (WGS) entry which is preliminary data.</text>
</comment>
<dbReference type="InterPro" id="IPR036605">
    <property type="entry name" value="Mago_nashi_sf"/>
</dbReference>
<evidence type="ECO:0000256" key="4">
    <source>
        <dbReference type="SAM" id="MobiDB-lite"/>
    </source>
</evidence>
<keyword evidence="6" id="KW-1185">Reference proteome</keyword>
<dbReference type="GO" id="GO:0008380">
    <property type="term" value="P:RNA splicing"/>
    <property type="evidence" value="ECO:0007669"/>
    <property type="project" value="InterPro"/>
</dbReference>
<dbReference type="InterPro" id="IPR004023">
    <property type="entry name" value="Mago_nashi"/>
</dbReference>
<comment type="subcellular location">
    <subcellularLocation>
        <location evidence="1">Nucleus</location>
    </subcellularLocation>
</comment>
<feature type="compositionally biased region" description="Polar residues" evidence="4">
    <location>
        <begin position="290"/>
        <end position="301"/>
    </location>
</feature>
<dbReference type="CDD" id="cd11295">
    <property type="entry name" value="Mago_nashi"/>
    <property type="match status" value="1"/>
</dbReference>
<dbReference type="AlphaFoldDB" id="A0AAN6RH68"/>
<feature type="region of interest" description="Disordered" evidence="4">
    <location>
        <begin position="317"/>
        <end position="339"/>
    </location>
</feature>
<feature type="compositionally biased region" description="Basic residues" evidence="4">
    <location>
        <begin position="172"/>
        <end position="184"/>
    </location>
</feature>
<dbReference type="InterPro" id="IPR018618">
    <property type="entry name" value="GID4/10-like"/>
</dbReference>
<accession>A0AAN6RH68</accession>
<comment type="similarity">
    <text evidence="2">Belongs to the mago nashi family.</text>
</comment>
<evidence type="ECO:0000256" key="1">
    <source>
        <dbReference type="ARBA" id="ARBA00004123"/>
    </source>
</evidence>
<keyword evidence="3" id="KW-0539">Nucleus</keyword>